<accession>A0A3S5C4H9</accession>
<dbReference type="Pfam" id="PF15035">
    <property type="entry name" value="Rootletin"/>
    <property type="match status" value="1"/>
</dbReference>
<evidence type="ECO:0000256" key="2">
    <source>
        <dbReference type="SAM" id="Coils"/>
    </source>
</evidence>
<evidence type="ECO:0000313" key="4">
    <source>
        <dbReference type="EMBL" id="VEL34805.1"/>
    </source>
</evidence>
<comment type="caution">
    <text evidence="4">The sequence shown here is derived from an EMBL/GenBank/DDBJ whole genome shotgun (WGS) entry which is preliminary data.</text>
</comment>
<evidence type="ECO:0000259" key="3">
    <source>
        <dbReference type="Pfam" id="PF15035"/>
    </source>
</evidence>
<feature type="domain" description="Rootletin-like coiled-coil" evidence="3">
    <location>
        <begin position="158"/>
        <end position="334"/>
    </location>
</feature>
<dbReference type="Proteomes" id="UP000784294">
    <property type="component" value="Unassembled WGS sequence"/>
</dbReference>
<dbReference type="EMBL" id="CAAALY010248436">
    <property type="protein sequence ID" value="VEL34805.1"/>
    <property type="molecule type" value="Genomic_DNA"/>
</dbReference>
<sequence>MDSCEETPSVACGTAVTRSGSGGEYTSYDVGEGGANRFTTVCSGGASGAGGDVDGEGGGVVTNLTGIHDSSGDLLPDYGFPTPVRSKTLIPMGRKGIGSSGEGGTTCCGSGGGGGGFTGSTDSERNSLVGAGGTASAVLRLENQGLRRKLAEEHAFYQRKFNNIQEGQQKQGQLVQKLQIKVLQYKEKSRALETKVQLLENEKREQKAKMEENSAELETALIRLEEEQQRAATLHSVNCMLRDQLDQSSQANNCLSGNLQDTRDELHQLRCTLQTRQTEWQSEAAAFQDYLAGEHTRLLVLWRATVSCKRHFTELKCQVERELANVNAEVGRCSRACMQACDNLKANLKGAELQHQVGNNKI</sequence>
<evidence type="ECO:0000256" key="1">
    <source>
        <dbReference type="ARBA" id="ARBA00023054"/>
    </source>
</evidence>
<keyword evidence="1 2" id="KW-0175">Coiled coil</keyword>
<dbReference type="OrthoDB" id="3549872at2759"/>
<proteinExistence type="predicted"/>
<evidence type="ECO:0000313" key="5">
    <source>
        <dbReference type="Proteomes" id="UP000784294"/>
    </source>
</evidence>
<protein>
    <recommendedName>
        <fullName evidence="3">Rootletin-like coiled-coil domain-containing protein</fullName>
    </recommendedName>
</protein>
<reference evidence="4" key="1">
    <citation type="submission" date="2018-11" db="EMBL/GenBank/DDBJ databases">
        <authorList>
            <consortium name="Pathogen Informatics"/>
        </authorList>
    </citation>
    <scope>NUCLEOTIDE SEQUENCE</scope>
</reference>
<feature type="coiled-coil region" evidence="2">
    <location>
        <begin position="175"/>
        <end position="230"/>
    </location>
</feature>
<name>A0A3S5C4H9_9PLAT</name>
<dbReference type="InterPro" id="IPR055167">
    <property type="entry name" value="Rootletin-like_CC"/>
</dbReference>
<gene>
    <name evidence="4" type="ORF">PXEA_LOCUS28245</name>
</gene>
<dbReference type="AlphaFoldDB" id="A0A3S5C4H9"/>
<keyword evidence="5" id="KW-1185">Reference proteome</keyword>
<organism evidence="4 5">
    <name type="scientific">Protopolystoma xenopodis</name>
    <dbReference type="NCBI Taxonomy" id="117903"/>
    <lineage>
        <taxon>Eukaryota</taxon>
        <taxon>Metazoa</taxon>
        <taxon>Spiralia</taxon>
        <taxon>Lophotrochozoa</taxon>
        <taxon>Platyhelminthes</taxon>
        <taxon>Monogenea</taxon>
        <taxon>Polyopisthocotylea</taxon>
        <taxon>Polystomatidea</taxon>
        <taxon>Polystomatidae</taxon>
        <taxon>Protopolystoma</taxon>
    </lineage>
</organism>